<organism evidence="1 2">
    <name type="scientific">Bordetella genomosp. 4</name>
    <dbReference type="NCBI Taxonomy" id="463044"/>
    <lineage>
        <taxon>Bacteria</taxon>
        <taxon>Pseudomonadati</taxon>
        <taxon>Pseudomonadota</taxon>
        <taxon>Betaproteobacteria</taxon>
        <taxon>Burkholderiales</taxon>
        <taxon>Alcaligenaceae</taxon>
        <taxon>Bordetella</taxon>
    </lineage>
</organism>
<dbReference type="RefSeq" id="WP_094838254.1">
    <property type="nucleotide sequence ID" value="NZ_NEVQ01000013.1"/>
</dbReference>
<dbReference type="EMBL" id="NEVQ01000013">
    <property type="protein sequence ID" value="OZI56740.1"/>
    <property type="molecule type" value="Genomic_DNA"/>
</dbReference>
<name>A0A261U648_9BORD</name>
<dbReference type="Proteomes" id="UP000216885">
    <property type="component" value="Unassembled WGS sequence"/>
</dbReference>
<dbReference type="AlphaFoldDB" id="A0A261U648"/>
<dbReference type="InterPro" id="IPR021508">
    <property type="entry name" value="Gp17-like"/>
</dbReference>
<keyword evidence="2" id="KW-1185">Reference proteome</keyword>
<evidence type="ECO:0000313" key="2">
    <source>
        <dbReference type="Proteomes" id="UP000216885"/>
    </source>
</evidence>
<dbReference type="Pfam" id="PF11367">
    <property type="entry name" value="Tail_completion_gp17"/>
    <property type="match status" value="1"/>
</dbReference>
<evidence type="ECO:0008006" key="3">
    <source>
        <dbReference type="Google" id="ProtNLM"/>
    </source>
</evidence>
<reference evidence="1 2" key="1">
    <citation type="submission" date="2017-05" db="EMBL/GenBank/DDBJ databases">
        <title>Complete and WGS of Bordetella genogroups.</title>
        <authorList>
            <person name="Spilker T."/>
            <person name="LiPuma J."/>
        </authorList>
    </citation>
    <scope>NUCLEOTIDE SEQUENCE [LARGE SCALE GENOMIC DNA]</scope>
    <source>
        <strain evidence="1 2">AU9919</strain>
    </source>
</reference>
<dbReference type="Gene3D" id="3.30.2000.30">
    <property type="match status" value="1"/>
</dbReference>
<sequence>MNQWEVQVAIYQRLTTDAPVVSLVGTRVYDDVPQNTVFPYIVIGEASAVEWSQDCGLGADTDVVIHVWDRPSQAGGPQGRKRTKQILQAVYESLHRYNLPIDDTYCVDLQATFQETFLDPDGITRHGVIRFRLLTTYS</sequence>
<accession>A0A261U648</accession>
<dbReference type="InterPro" id="IPR053745">
    <property type="entry name" value="Viral_Tail_Comp_sf"/>
</dbReference>
<proteinExistence type="predicted"/>
<evidence type="ECO:0000313" key="1">
    <source>
        <dbReference type="EMBL" id="OZI56740.1"/>
    </source>
</evidence>
<comment type="caution">
    <text evidence="1">The sequence shown here is derived from an EMBL/GenBank/DDBJ whole genome shotgun (WGS) entry which is preliminary data.</text>
</comment>
<gene>
    <name evidence="1" type="ORF">CAL20_15170</name>
</gene>
<protein>
    <recommendedName>
        <fullName evidence="3">DUF3168 domain-containing protein</fullName>
    </recommendedName>
</protein>